<organism evidence="2 3">
    <name type="scientific">Nocardia cyriacigeorgica</name>
    <dbReference type="NCBI Taxonomy" id="135487"/>
    <lineage>
        <taxon>Bacteria</taxon>
        <taxon>Bacillati</taxon>
        <taxon>Actinomycetota</taxon>
        <taxon>Actinomycetes</taxon>
        <taxon>Mycobacteriales</taxon>
        <taxon>Nocardiaceae</taxon>
        <taxon>Nocardia</taxon>
    </lineage>
</organism>
<dbReference type="Pfam" id="PF04149">
    <property type="entry name" value="DUF397"/>
    <property type="match status" value="1"/>
</dbReference>
<evidence type="ECO:0000259" key="1">
    <source>
        <dbReference type="Pfam" id="PF04149"/>
    </source>
</evidence>
<evidence type="ECO:0000313" key="3">
    <source>
        <dbReference type="Proteomes" id="UP000470876"/>
    </source>
</evidence>
<evidence type="ECO:0000313" key="2">
    <source>
        <dbReference type="EMBL" id="NEW55826.1"/>
    </source>
</evidence>
<reference evidence="2 3" key="1">
    <citation type="submission" date="2020-01" db="EMBL/GenBank/DDBJ databases">
        <title>Genetics and antimicrobial susceptibilities of Nocardia species isolated from the soil; a comparison with species isolated from humans.</title>
        <authorList>
            <person name="Carrasco G."/>
            <person name="Monzon S."/>
            <person name="Sansegundo M."/>
            <person name="Garcia E."/>
            <person name="Garrido N."/>
            <person name="Medina M.J."/>
            <person name="Villalon P."/>
            <person name="Ramirez-Arocha A.C."/>
            <person name="Jimenez P."/>
            <person name="Cuesta I."/>
            <person name="Valdezate S."/>
        </authorList>
    </citation>
    <scope>NUCLEOTIDE SEQUENCE [LARGE SCALE GENOMIC DNA]</scope>
    <source>
        <strain evidence="2 3">CNM20110649</strain>
    </source>
</reference>
<accession>A0ABX0CGZ8</accession>
<keyword evidence="3" id="KW-1185">Reference proteome</keyword>
<comment type="caution">
    <text evidence="2">The sequence shown here is derived from an EMBL/GenBank/DDBJ whole genome shotgun (WGS) entry which is preliminary data.</text>
</comment>
<dbReference type="Proteomes" id="UP000470876">
    <property type="component" value="Unassembled WGS sequence"/>
</dbReference>
<dbReference type="EMBL" id="JAAGUX010000011">
    <property type="protein sequence ID" value="NEW55826.1"/>
    <property type="molecule type" value="Genomic_DNA"/>
</dbReference>
<protein>
    <submittedName>
        <fullName evidence="2">DUF397 domain-containing protein</fullName>
    </submittedName>
</protein>
<sequence>MSGSPRVSQGPALVFAPRAWDAFLAGARWWITQG</sequence>
<dbReference type="RefSeq" id="WP_163955776.1">
    <property type="nucleotide sequence ID" value="NZ_JAAGUX010000011.1"/>
</dbReference>
<feature type="domain" description="DUF397" evidence="1">
    <location>
        <begin position="9"/>
        <end position="28"/>
    </location>
</feature>
<dbReference type="InterPro" id="IPR007278">
    <property type="entry name" value="DUF397"/>
</dbReference>
<gene>
    <name evidence="2" type="ORF">GV794_09190</name>
</gene>
<proteinExistence type="predicted"/>
<name>A0ABX0CGZ8_9NOCA</name>